<dbReference type="Proteomes" id="UP000325433">
    <property type="component" value="Unassembled WGS sequence"/>
</dbReference>
<dbReference type="EMBL" id="ML738319">
    <property type="protein sequence ID" value="KAE8314277.1"/>
    <property type="molecule type" value="Genomic_DNA"/>
</dbReference>
<dbReference type="AlphaFoldDB" id="A0A5N6W0B3"/>
<gene>
    <name evidence="2" type="ORF">BDV41DRAFT_533892</name>
</gene>
<evidence type="ECO:0000313" key="2">
    <source>
        <dbReference type="EMBL" id="KAE8314277.1"/>
    </source>
</evidence>
<evidence type="ECO:0000313" key="3">
    <source>
        <dbReference type="Proteomes" id="UP000325433"/>
    </source>
</evidence>
<keyword evidence="1" id="KW-0812">Transmembrane</keyword>
<name>A0A5N6W0B3_9EURO</name>
<proteinExistence type="predicted"/>
<accession>A0A5N6W0B3</accession>
<protein>
    <submittedName>
        <fullName evidence="2">Uncharacterized protein</fullName>
    </submittedName>
</protein>
<evidence type="ECO:0000256" key="1">
    <source>
        <dbReference type="SAM" id="Phobius"/>
    </source>
</evidence>
<reference evidence="3" key="1">
    <citation type="submission" date="2019-04" db="EMBL/GenBank/DDBJ databases">
        <title>Friends and foes A comparative genomics studyof 23 Aspergillus species from section Flavi.</title>
        <authorList>
            <consortium name="DOE Joint Genome Institute"/>
            <person name="Kjaerbolling I."/>
            <person name="Vesth T."/>
            <person name="Frisvad J.C."/>
            <person name="Nybo J.L."/>
            <person name="Theobald S."/>
            <person name="Kildgaard S."/>
            <person name="Isbrandt T."/>
            <person name="Kuo A."/>
            <person name="Sato A."/>
            <person name="Lyhne E.K."/>
            <person name="Kogle M.E."/>
            <person name="Wiebenga A."/>
            <person name="Kun R.S."/>
            <person name="Lubbers R.J."/>
            <person name="Makela M.R."/>
            <person name="Barry K."/>
            <person name="Chovatia M."/>
            <person name="Clum A."/>
            <person name="Daum C."/>
            <person name="Haridas S."/>
            <person name="He G."/>
            <person name="LaButti K."/>
            <person name="Lipzen A."/>
            <person name="Mondo S."/>
            <person name="Riley R."/>
            <person name="Salamov A."/>
            <person name="Simmons B.A."/>
            <person name="Magnuson J.K."/>
            <person name="Henrissat B."/>
            <person name="Mortensen U.H."/>
            <person name="Larsen T.O."/>
            <person name="Devries R.P."/>
            <person name="Grigoriev I.V."/>
            <person name="Machida M."/>
            <person name="Baker S.E."/>
            <person name="Andersen M.R."/>
        </authorList>
    </citation>
    <scope>NUCLEOTIDE SEQUENCE [LARGE SCALE GENOMIC DNA]</scope>
    <source>
        <strain evidence="3">CBS 130015</strain>
    </source>
</reference>
<keyword evidence="1" id="KW-0472">Membrane</keyword>
<keyword evidence="3" id="KW-1185">Reference proteome</keyword>
<sequence>MLEHAVNQALIFPILASWVINYYSQHRHKTLITGIAISVVREELVETVKDPNGFGFETSAGCRTHIPVLLESLIL</sequence>
<keyword evidence="1" id="KW-1133">Transmembrane helix</keyword>
<feature type="transmembrane region" description="Helical" evidence="1">
    <location>
        <begin position="6"/>
        <end position="23"/>
    </location>
</feature>
<organism evidence="2 3">
    <name type="scientific">Aspergillus transmontanensis</name>
    <dbReference type="NCBI Taxonomy" id="1034304"/>
    <lineage>
        <taxon>Eukaryota</taxon>
        <taxon>Fungi</taxon>
        <taxon>Dikarya</taxon>
        <taxon>Ascomycota</taxon>
        <taxon>Pezizomycotina</taxon>
        <taxon>Eurotiomycetes</taxon>
        <taxon>Eurotiomycetidae</taxon>
        <taxon>Eurotiales</taxon>
        <taxon>Aspergillaceae</taxon>
        <taxon>Aspergillus</taxon>
        <taxon>Aspergillus subgen. Circumdati</taxon>
    </lineage>
</organism>